<dbReference type="EMBL" id="NJHN03000098">
    <property type="protein sequence ID" value="KAH9415327.1"/>
    <property type="molecule type" value="Genomic_DNA"/>
</dbReference>
<keyword evidence="2" id="KW-1185">Reference proteome</keyword>
<comment type="caution">
    <text evidence="1">The sequence shown here is derived from an EMBL/GenBank/DDBJ whole genome shotgun (WGS) entry which is preliminary data.</text>
</comment>
<evidence type="ECO:0000313" key="2">
    <source>
        <dbReference type="Proteomes" id="UP000887458"/>
    </source>
</evidence>
<organism evidence="1 2">
    <name type="scientific">Dermatophagoides pteronyssinus</name>
    <name type="common">European house dust mite</name>
    <dbReference type="NCBI Taxonomy" id="6956"/>
    <lineage>
        <taxon>Eukaryota</taxon>
        <taxon>Metazoa</taxon>
        <taxon>Ecdysozoa</taxon>
        <taxon>Arthropoda</taxon>
        <taxon>Chelicerata</taxon>
        <taxon>Arachnida</taxon>
        <taxon>Acari</taxon>
        <taxon>Acariformes</taxon>
        <taxon>Sarcoptiformes</taxon>
        <taxon>Astigmata</taxon>
        <taxon>Psoroptidia</taxon>
        <taxon>Analgoidea</taxon>
        <taxon>Pyroglyphidae</taxon>
        <taxon>Dermatophagoidinae</taxon>
        <taxon>Dermatophagoides</taxon>
    </lineage>
</organism>
<evidence type="ECO:0000313" key="1">
    <source>
        <dbReference type="EMBL" id="KAH9415327.1"/>
    </source>
</evidence>
<reference evidence="1 2" key="1">
    <citation type="journal article" date="2018" name="J. Allergy Clin. Immunol.">
        <title>High-quality assembly of Dermatophagoides pteronyssinus genome and transcriptome reveals a wide range of novel allergens.</title>
        <authorList>
            <person name="Liu X.Y."/>
            <person name="Yang K.Y."/>
            <person name="Wang M.Q."/>
            <person name="Kwok J.S."/>
            <person name="Zeng X."/>
            <person name="Yang Z."/>
            <person name="Xiao X.J."/>
            <person name="Lau C.P."/>
            <person name="Li Y."/>
            <person name="Huang Z.M."/>
            <person name="Ba J.G."/>
            <person name="Yim A.K."/>
            <person name="Ouyang C.Y."/>
            <person name="Ngai S.M."/>
            <person name="Chan T.F."/>
            <person name="Leung E.L."/>
            <person name="Liu L."/>
            <person name="Liu Z.G."/>
            <person name="Tsui S.K."/>
        </authorList>
    </citation>
    <scope>NUCLEOTIDE SEQUENCE [LARGE SCALE GENOMIC DNA]</scope>
    <source>
        <strain evidence="1">Derp</strain>
    </source>
</reference>
<dbReference type="Proteomes" id="UP000887458">
    <property type="component" value="Unassembled WGS sequence"/>
</dbReference>
<sequence length="76" mass="8640">MLPSSVEFFEIFLNFQKNFGSIEEFPQLDRLRVCTPLSGFTNGLRSDDQNQSPFNSTISTPCVINTTVGQLKLFYI</sequence>
<proteinExistence type="predicted"/>
<name>A0ABQ8IYD7_DERPT</name>
<accession>A0ABQ8IYD7</accession>
<reference evidence="1 2" key="2">
    <citation type="journal article" date="2022" name="Mol. Biol. Evol.">
        <title>Comparative Genomics Reveals Insights into the Divergent Evolution of Astigmatic Mites and Household Pest Adaptations.</title>
        <authorList>
            <person name="Xiong Q."/>
            <person name="Wan A.T."/>
            <person name="Liu X."/>
            <person name="Fung C.S."/>
            <person name="Xiao X."/>
            <person name="Malainual N."/>
            <person name="Hou J."/>
            <person name="Wang L."/>
            <person name="Wang M."/>
            <person name="Yang K.Y."/>
            <person name="Cui Y."/>
            <person name="Leung E.L."/>
            <person name="Nong W."/>
            <person name="Shin S.K."/>
            <person name="Au S.W."/>
            <person name="Jeong K.Y."/>
            <person name="Chew F.T."/>
            <person name="Hui J.H."/>
            <person name="Leung T.F."/>
            <person name="Tungtrongchitr A."/>
            <person name="Zhong N."/>
            <person name="Liu Z."/>
            <person name="Tsui S.K."/>
        </authorList>
    </citation>
    <scope>NUCLEOTIDE SEQUENCE [LARGE SCALE GENOMIC DNA]</scope>
    <source>
        <strain evidence="1">Derp</strain>
    </source>
</reference>
<gene>
    <name evidence="1" type="ORF">DERP_012623</name>
</gene>
<protein>
    <submittedName>
        <fullName evidence="1">Uncharacterized protein</fullName>
    </submittedName>
</protein>